<name>A0A4R6ZGS7_9LIST</name>
<gene>
    <name evidence="1" type="ORF">DFP96_11530</name>
</gene>
<keyword evidence="2" id="KW-1185">Reference proteome</keyword>
<accession>A0A4R6ZGS7</accession>
<organism evidence="1 2">
    <name type="scientific">Listeria rocourtiae</name>
    <dbReference type="NCBI Taxonomy" id="647910"/>
    <lineage>
        <taxon>Bacteria</taxon>
        <taxon>Bacillati</taxon>
        <taxon>Bacillota</taxon>
        <taxon>Bacilli</taxon>
        <taxon>Bacillales</taxon>
        <taxon>Listeriaceae</taxon>
        <taxon>Listeria</taxon>
    </lineage>
</organism>
<dbReference type="InterPro" id="IPR029058">
    <property type="entry name" value="AB_hydrolase_fold"/>
</dbReference>
<evidence type="ECO:0000313" key="1">
    <source>
        <dbReference type="EMBL" id="TDR51069.1"/>
    </source>
</evidence>
<dbReference type="EMBL" id="SNZK01000015">
    <property type="protein sequence ID" value="TDR51069.1"/>
    <property type="molecule type" value="Genomic_DNA"/>
</dbReference>
<reference evidence="1 2" key="1">
    <citation type="submission" date="2019-03" db="EMBL/GenBank/DDBJ databases">
        <title>Genomic Encyclopedia of Type Strains, Phase III (KMG-III): the genomes of soil and plant-associated and newly described type strains.</title>
        <authorList>
            <person name="Whitman W."/>
        </authorList>
    </citation>
    <scope>NUCLEOTIDE SEQUENCE [LARGE SCALE GENOMIC DNA]</scope>
    <source>
        <strain evidence="1 2">CECT 7972</strain>
    </source>
</reference>
<dbReference type="RefSeq" id="WP_036068936.1">
    <property type="nucleotide sequence ID" value="NZ_JAASUO010000020.1"/>
</dbReference>
<sequence>MNLNDKQRVEMANWEYASLDVGDPIKIKDIGTVGYVEEIVDNKETGEQAYIITPEKLPKNPTSSDLNKVTNVTVLYRGSTMPGKGDDWVKDWINTDLPAGSQIIGGGQQKPPAQFKSASQTLDNAMSRYKNAMFDVYGHSLGSMNGQYAVSDTKYPDRIHAAYLYEGPNIHSLLNDTQRKTAEKLNQRIFNYIDDKDYIAIGYAKASTVGMLIRIDSKKASDAIEQHMWGGYQFDKDGSIRTTTNMKIQLKMAQVDIVMQDQLKTLALLATRLTKSGGHLSASEQIYLDSSEVFIIVDGVASMVESSFSEIIQVCRQAIKETEEHWQDTVQRAQNVASHLSYYEVMDALTSGGATKARIMDEPVTYYEEKIAKAEKIKKEYQALVTEIKAGIEAQLSLDSALAKELQL</sequence>
<evidence type="ECO:0000313" key="2">
    <source>
        <dbReference type="Proteomes" id="UP000295558"/>
    </source>
</evidence>
<dbReference type="SUPFAM" id="SSF53474">
    <property type="entry name" value="alpha/beta-Hydrolases"/>
    <property type="match status" value="1"/>
</dbReference>
<dbReference type="AlphaFoldDB" id="A0A4R6ZGS7"/>
<dbReference type="STRING" id="1265846.PROCOU_00330"/>
<evidence type="ECO:0008006" key="3">
    <source>
        <dbReference type="Google" id="ProtNLM"/>
    </source>
</evidence>
<dbReference type="Proteomes" id="UP000295558">
    <property type="component" value="Unassembled WGS sequence"/>
</dbReference>
<dbReference type="OrthoDB" id="2365336at2"/>
<protein>
    <recommendedName>
        <fullName evidence="3">DUF2974 domain-containing protein</fullName>
    </recommendedName>
</protein>
<comment type="caution">
    <text evidence="1">The sequence shown here is derived from an EMBL/GenBank/DDBJ whole genome shotgun (WGS) entry which is preliminary data.</text>
</comment>
<proteinExistence type="predicted"/>